<keyword evidence="3 5" id="KW-0547">Nucleotide-binding</keyword>
<comment type="catalytic activity">
    <reaction evidence="5">
        <text>[pyruvate, water dikinase] + ADP = [pyruvate, water dikinase]-phosphate + AMP + H(+)</text>
        <dbReference type="Rhea" id="RHEA:46020"/>
        <dbReference type="Rhea" id="RHEA-COMP:11425"/>
        <dbReference type="Rhea" id="RHEA-COMP:11426"/>
        <dbReference type="ChEBI" id="CHEBI:15378"/>
        <dbReference type="ChEBI" id="CHEBI:43176"/>
        <dbReference type="ChEBI" id="CHEBI:68546"/>
        <dbReference type="ChEBI" id="CHEBI:456215"/>
        <dbReference type="ChEBI" id="CHEBI:456216"/>
        <dbReference type="EC" id="2.7.11.33"/>
    </reaction>
</comment>
<keyword evidence="7" id="KW-1185">Reference proteome</keyword>
<protein>
    <recommendedName>
        <fullName evidence="5">Putative phosphoenolpyruvate synthase regulatory protein</fullName>
        <shortName evidence="5">PEP synthase regulatory protein</shortName>
        <shortName evidence="5">PSRP</shortName>
        <ecNumber evidence="5">2.7.11.33</ecNumber>
        <ecNumber evidence="5">2.7.4.28</ecNumber>
    </recommendedName>
    <alternativeName>
        <fullName evidence="5">Pyruvate, water dikinase regulatory protein</fullName>
    </alternativeName>
</protein>
<dbReference type="InterPro" id="IPR026530">
    <property type="entry name" value="PSRP"/>
</dbReference>
<proteinExistence type="inferred from homology"/>
<dbReference type="EC" id="2.7.4.28" evidence="5"/>
<keyword evidence="4 5" id="KW-0418">Kinase</keyword>
<evidence type="ECO:0000256" key="1">
    <source>
        <dbReference type="ARBA" id="ARBA00022527"/>
    </source>
</evidence>
<dbReference type="RefSeq" id="WP_197902806.1">
    <property type="nucleotide sequence ID" value="NZ_JACSGR010000003.1"/>
</dbReference>
<reference evidence="6 7" key="1">
    <citation type="submission" date="2020-09" db="EMBL/GenBank/DDBJ databases">
        <title>Eikenella S3660 sp. nov., isolated from a throat swab.</title>
        <authorList>
            <person name="Buhl M."/>
        </authorList>
    </citation>
    <scope>NUCLEOTIDE SEQUENCE [LARGE SCALE GENOMIC DNA]</scope>
    <source>
        <strain evidence="6 7">S3360</strain>
    </source>
</reference>
<evidence type="ECO:0000256" key="3">
    <source>
        <dbReference type="ARBA" id="ARBA00022741"/>
    </source>
</evidence>
<gene>
    <name evidence="6" type="ORF">H9Q10_04325</name>
</gene>
<evidence type="ECO:0000256" key="2">
    <source>
        <dbReference type="ARBA" id="ARBA00022679"/>
    </source>
</evidence>
<evidence type="ECO:0000313" key="7">
    <source>
        <dbReference type="Proteomes" id="UP000768471"/>
    </source>
</evidence>
<comment type="caution">
    <text evidence="6">The sequence shown here is derived from an EMBL/GenBank/DDBJ whole genome shotgun (WGS) entry which is preliminary data.</text>
</comment>
<evidence type="ECO:0000256" key="5">
    <source>
        <dbReference type="HAMAP-Rule" id="MF_01062"/>
    </source>
</evidence>
<accession>A0ABS0N9D7</accession>
<evidence type="ECO:0000256" key="4">
    <source>
        <dbReference type="ARBA" id="ARBA00022777"/>
    </source>
</evidence>
<dbReference type="PANTHER" id="PTHR31756">
    <property type="entry name" value="PYRUVATE, PHOSPHATE DIKINASE REGULATORY PROTEIN 1, CHLOROPLASTIC"/>
    <property type="match status" value="1"/>
</dbReference>
<keyword evidence="1 5" id="KW-0723">Serine/threonine-protein kinase</keyword>
<comment type="function">
    <text evidence="5">Bifunctional serine/threonine kinase and phosphorylase involved in the regulation of the phosphoenolpyruvate synthase (PEPS) by catalyzing its phosphorylation/dephosphorylation.</text>
</comment>
<comment type="catalytic activity">
    <reaction evidence="5">
        <text>[pyruvate, water dikinase]-phosphate + phosphate + H(+) = [pyruvate, water dikinase] + diphosphate</text>
        <dbReference type="Rhea" id="RHEA:48580"/>
        <dbReference type="Rhea" id="RHEA-COMP:11425"/>
        <dbReference type="Rhea" id="RHEA-COMP:11426"/>
        <dbReference type="ChEBI" id="CHEBI:15378"/>
        <dbReference type="ChEBI" id="CHEBI:33019"/>
        <dbReference type="ChEBI" id="CHEBI:43176"/>
        <dbReference type="ChEBI" id="CHEBI:43474"/>
        <dbReference type="ChEBI" id="CHEBI:68546"/>
        <dbReference type="EC" id="2.7.4.28"/>
    </reaction>
</comment>
<sequence length="274" mass="30968">MPPCTRHAIFISDRTGLTAEGMGDALLNQFDNIEFKRFTYPFIDTPEKAERIVAEVNKIAEGCNLRPIIFTSIVNEDIRHIIRNCNGLHLSFFDAFINKLEEELGTQAVLQVGRTHGIQDTERYDARMEAVNFSLNHDDGVSAKDLADADVILMGVSRSGKTPTCLYLALQYGIRAANYPLTPDDLDSTDLPRMVKPYKAKIFGLTIDPARLHHIRTERRPNSQYASPENCRREVHEAESMFRQHSIPHTSTTHKSVEELAAGIMQACKLQRRT</sequence>
<dbReference type="Proteomes" id="UP000768471">
    <property type="component" value="Unassembled WGS sequence"/>
</dbReference>
<organism evidence="6 7">
    <name type="scientific">Eikenella glucosivorans</name>
    <dbReference type="NCBI Taxonomy" id="2766967"/>
    <lineage>
        <taxon>Bacteria</taxon>
        <taxon>Pseudomonadati</taxon>
        <taxon>Pseudomonadota</taxon>
        <taxon>Betaproteobacteria</taxon>
        <taxon>Neisseriales</taxon>
        <taxon>Neisseriaceae</taxon>
        <taxon>Eikenella</taxon>
    </lineage>
</organism>
<comment type="similarity">
    <text evidence="5">Belongs to the pyruvate, phosphate/water dikinase regulatory protein family. PSRP subfamily.</text>
</comment>
<feature type="binding site" evidence="5">
    <location>
        <begin position="155"/>
        <end position="162"/>
    </location>
    <ligand>
        <name>ADP</name>
        <dbReference type="ChEBI" id="CHEBI:456216"/>
    </ligand>
</feature>
<dbReference type="EC" id="2.7.11.33" evidence="5"/>
<dbReference type="NCBIfam" id="NF003742">
    <property type="entry name" value="PRK05339.1"/>
    <property type="match status" value="1"/>
</dbReference>
<evidence type="ECO:0000313" key="6">
    <source>
        <dbReference type="EMBL" id="MBH5328891.1"/>
    </source>
</evidence>
<dbReference type="PANTHER" id="PTHR31756:SF3">
    <property type="entry name" value="PYRUVATE, PHOSPHATE DIKINASE REGULATORY PROTEIN 1, CHLOROPLASTIC"/>
    <property type="match status" value="1"/>
</dbReference>
<dbReference type="Pfam" id="PF03618">
    <property type="entry name" value="Kinase-PPPase"/>
    <property type="match status" value="1"/>
</dbReference>
<dbReference type="InterPro" id="IPR005177">
    <property type="entry name" value="Kinase-pyrophosphorylase"/>
</dbReference>
<dbReference type="GO" id="GO:0016301">
    <property type="term" value="F:kinase activity"/>
    <property type="evidence" value="ECO:0007669"/>
    <property type="project" value="UniProtKB-KW"/>
</dbReference>
<dbReference type="EMBL" id="JACSGR010000003">
    <property type="protein sequence ID" value="MBH5328891.1"/>
    <property type="molecule type" value="Genomic_DNA"/>
</dbReference>
<keyword evidence="2 5" id="KW-0808">Transferase</keyword>
<name>A0ABS0N9D7_9NEIS</name>
<dbReference type="HAMAP" id="MF_01062">
    <property type="entry name" value="PSRP"/>
    <property type="match status" value="1"/>
</dbReference>